<gene>
    <name evidence="2" type="ORF">MA16_Dca024286</name>
</gene>
<sequence>MKMHFARVFISLLVFRPHSKLHQYRKSKDTTIVVKLLARLTLLIHKEDVETELRRTHNNEEDDEQYGNEQTSISSTVSHVAHQGPQITKEEEEANLVVLSFLGFFLTPFLCLQVRSIANGMSSGIISVSSWDARCKEFRFAWVARKKENGD</sequence>
<reference evidence="2 3" key="2">
    <citation type="journal article" date="2017" name="Nature">
        <title>The Apostasia genome and the evolution of orchids.</title>
        <authorList>
            <person name="Zhang G.Q."/>
            <person name="Liu K.W."/>
            <person name="Li Z."/>
            <person name="Lohaus R."/>
            <person name="Hsiao Y.Y."/>
            <person name="Niu S.C."/>
            <person name="Wang J.Y."/>
            <person name="Lin Y.C."/>
            <person name="Xu Q."/>
            <person name="Chen L.J."/>
            <person name="Yoshida K."/>
            <person name="Fujiwara S."/>
            <person name="Wang Z.W."/>
            <person name="Zhang Y.Q."/>
            <person name="Mitsuda N."/>
            <person name="Wang M."/>
            <person name="Liu G.H."/>
            <person name="Pecoraro L."/>
            <person name="Huang H.X."/>
            <person name="Xiao X.J."/>
            <person name="Lin M."/>
            <person name="Wu X.Y."/>
            <person name="Wu W.L."/>
            <person name="Chen Y.Y."/>
            <person name="Chang S.B."/>
            <person name="Sakamoto S."/>
            <person name="Ohme-Takagi M."/>
            <person name="Yagi M."/>
            <person name="Zeng S.J."/>
            <person name="Shen C.Y."/>
            <person name="Yeh C.M."/>
            <person name="Luo Y.B."/>
            <person name="Tsai W.C."/>
            <person name="Van de Peer Y."/>
            <person name="Liu Z.J."/>
        </authorList>
    </citation>
    <scope>NUCLEOTIDE SEQUENCE [LARGE SCALE GENOMIC DNA]</scope>
    <source>
        <tissue evidence="2">The whole plant</tissue>
    </source>
</reference>
<reference evidence="2 3" key="1">
    <citation type="journal article" date="2016" name="Sci. Rep.">
        <title>The Dendrobium catenatum Lindl. genome sequence provides insights into polysaccharide synthase, floral development and adaptive evolution.</title>
        <authorList>
            <person name="Zhang G.Q."/>
            <person name="Xu Q."/>
            <person name="Bian C."/>
            <person name="Tsai W.C."/>
            <person name="Yeh C.M."/>
            <person name="Liu K.W."/>
            <person name="Yoshida K."/>
            <person name="Zhang L.S."/>
            <person name="Chang S.B."/>
            <person name="Chen F."/>
            <person name="Shi Y."/>
            <person name="Su Y.Y."/>
            <person name="Zhang Y.Q."/>
            <person name="Chen L.J."/>
            <person name="Yin Y."/>
            <person name="Lin M."/>
            <person name="Huang H."/>
            <person name="Deng H."/>
            <person name="Wang Z.W."/>
            <person name="Zhu S.L."/>
            <person name="Zhao X."/>
            <person name="Deng C."/>
            <person name="Niu S.C."/>
            <person name="Huang J."/>
            <person name="Wang M."/>
            <person name="Liu G.H."/>
            <person name="Yang H.J."/>
            <person name="Xiao X.J."/>
            <person name="Hsiao Y.Y."/>
            <person name="Wu W.L."/>
            <person name="Chen Y.Y."/>
            <person name="Mitsuda N."/>
            <person name="Ohme-Takagi M."/>
            <person name="Luo Y.B."/>
            <person name="Van de Peer Y."/>
            <person name="Liu Z.J."/>
        </authorList>
    </citation>
    <scope>NUCLEOTIDE SEQUENCE [LARGE SCALE GENOMIC DNA]</scope>
    <source>
        <tissue evidence="2">The whole plant</tissue>
    </source>
</reference>
<organism evidence="2 3">
    <name type="scientific">Dendrobium catenatum</name>
    <dbReference type="NCBI Taxonomy" id="906689"/>
    <lineage>
        <taxon>Eukaryota</taxon>
        <taxon>Viridiplantae</taxon>
        <taxon>Streptophyta</taxon>
        <taxon>Embryophyta</taxon>
        <taxon>Tracheophyta</taxon>
        <taxon>Spermatophyta</taxon>
        <taxon>Magnoliopsida</taxon>
        <taxon>Liliopsida</taxon>
        <taxon>Asparagales</taxon>
        <taxon>Orchidaceae</taxon>
        <taxon>Epidendroideae</taxon>
        <taxon>Malaxideae</taxon>
        <taxon>Dendrobiinae</taxon>
        <taxon>Dendrobium</taxon>
    </lineage>
</organism>
<dbReference type="EMBL" id="KZ503301">
    <property type="protein sequence ID" value="PKU66086.1"/>
    <property type="molecule type" value="Genomic_DNA"/>
</dbReference>
<evidence type="ECO:0000256" key="1">
    <source>
        <dbReference type="SAM" id="MobiDB-lite"/>
    </source>
</evidence>
<dbReference type="Proteomes" id="UP000233837">
    <property type="component" value="Unassembled WGS sequence"/>
</dbReference>
<feature type="region of interest" description="Disordered" evidence="1">
    <location>
        <begin position="54"/>
        <end position="85"/>
    </location>
</feature>
<keyword evidence="3" id="KW-1185">Reference proteome</keyword>
<protein>
    <submittedName>
        <fullName evidence="2">Uncharacterized protein</fullName>
    </submittedName>
</protein>
<proteinExistence type="predicted"/>
<name>A0A2I0VRP9_9ASPA</name>
<feature type="compositionally biased region" description="Polar residues" evidence="1">
    <location>
        <begin position="67"/>
        <end position="78"/>
    </location>
</feature>
<accession>A0A2I0VRP9</accession>
<evidence type="ECO:0000313" key="3">
    <source>
        <dbReference type="Proteomes" id="UP000233837"/>
    </source>
</evidence>
<evidence type="ECO:0000313" key="2">
    <source>
        <dbReference type="EMBL" id="PKU66086.1"/>
    </source>
</evidence>
<dbReference type="AlphaFoldDB" id="A0A2I0VRP9"/>